<sequence>MEEEGGRDTVDLLKDDDEEGGKKGWKNGGVKRDENGLRSGVISEGEEIEVKLTLSPLSKLLEESNQKMRRKELMNLGRN</sequence>
<reference evidence="3" key="1">
    <citation type="journal article" date="2008" name="Nat. Genet.">
        <title>The Pristionchus pacificus genome provides a unique perspective on nematode lifestyle and parasitism.</title>
        <authorList>
            <person name="Dieterich C."/>
            <person name="Clifton S.W."/>
            <person name="Schuster L.N."/>
            <person name="Chinwalla A."/>
            <person name="Delehaunty K."/>
            <person name="Dinkelacker I."/>
            <person name="Fulton L."/>
            <person name="Fulton R."/>
            <person name="Godfrey J."/>
            <person name="Minx P."/>
            <person name="Mitreva M."/>
            <person name="Roeseler W."/>
            <person name="Tian H."/>
            <person name="Witte H."/>
            <person name="Yang S.P."/>
            <person name="Wilson R.K."/>
            <person name="Sommer R.J."/>
        </authorList>
    </citation>
    <scope>NUCLEOTIDE SEQUENCE [LARGE SCALE GENOMIC DNA]</scope>
    <source>
        <strain evidence="3">PS312</strain>
    </source>
</reference>
<gene>
    <name evidence="2" type="primary">WBGene00205852</name>
</gene>
<proteinExistence type="predicted"/>
<name>A0A2A6CQR3_PRIPA</name>
<dbReference type="Proteomes" id="UP000005239">
    <property type="component" value="Unassembled WGS sequence"/>
</dbReference>
<feature type="compositionally biased region" description="Basic and acidic residues" evidence="1">
    <location>
        <begin position="1"/>
        <end position="13"/>
    </location>
</feature>
<accession>A0A2A6CQR3</accession>
<evidence type="ECO:0000313" key="3">
    <source>
        <dbReference type="Proteomes" id="UP000005239"/>
    </source>
</evidence>
<evidence type="ECO:0000256" key="1">
    <source>
        <dbReference type="SAM" id="MobiDB-lite"/>
    </source>
</evidence>
<reference evidence="2" key="2">
    <citation type="submission" date="2022-06" db="UniProtKB">
        <authorList>
            <consortium name="EnsemblMetazoa"/>
        </authorList>
    </citation>
    <scope>IDENTIFICATION</scope>
    <source>
        <strain evidence="2">PS312</strain>
    </source>
</reference>
<keyword evidence="3" id="KW-1185">Reference proteome</keyword>
<dbReference type="AlphaFoldDB" id="A0A2A6CQR3"/>
<organism evidence="2 3">
    <name type="scientific">Pristionchus pacificus</name>
    <name type="common">Parasitic nematode worm</name>
    <dbReference type="NCBI Taxonomy" id="54126"/>
    <lineage>
        <taxon>Eukaryota</taxon>
        <taxon>Metazoa</taxon>
        <taxon>Ecdysozoa</taxon>
        <taxon>Nematoda</taxon>
        <taxon>Chromadorea</taxon>
        <taxon>Rhabditida</taxon>
        <taxon>Rhabditina</taxon>
        <taxon>Diplogasteromorpha</taxon>
        <taxon>Diplogasteroidea</taxon>
        <taxon>Neodiplogasteridae</taxon>
        <taxon>Pristionchus</taxon>
    </lineage>
</organism>
<dbReference type="EnsemblMetazoa" id="PPA32992.1">
    <property type="protein sequence ID" value="PPA32992.1"/>
    <property type="gene ID" value="WBGene00205852"/>
</dbReference>
<accession>A0A8R1YMB9</accession>
<feature type="region of interest" description="Disordered" evidence="1">
    <location>
        <begin position="1"/>
        <end position="44"/>
    </location>
</feature>
<evidence type="ECO:0000313" key="2">
    <source>
        <dbReference type="EnsemblMetazoa" id="PPA32992.1"/>
    </source>
</evidence>
<protein>
    <submittedName>
        <fullName evidence="2">Uncharacterized protein</fullName>
    </submittedName>
</protein>